<dbReference type="EMBL" id="BAABJP010000015">
    <property type="protein sequence ID" value="GAA5158096.1"/>
    <property type="molecule type" value="Genomic_DNA"/>
</dbReference>
<evidence type="ECO:0000313" key="2">
    <source>
        <dbReference type="Proteomes" id="UP001428817"/>
    </source>
</evidence>
<organism evidence="1 2">
    <name type="scientific">Pseudonocardia eucalypti</name>
    <dbReference type="NCBI Taxonomy" id="648755"/>
    <lineage>
        <taxon>Bacteria</taxon>
        <taxon>Bacillati</taxon>
        <taxon>Actinomycetota</taxon>
        <taxon>Actinomycetes</taxon>
        <taxon>Pseudonocardiales</taxon>
        <taxon>Pseudonocardiaceae</taxon>
        <taxon>Pseudonocardia</taxon>
    </lineage>
</organism>
<comment type="caution">
    <text evidence="1">The sequence shown here is derived from an EMBL/GenBank/DDBJ whole genome shotgun (WGS) entry which is preliminary data.</text>
</comment>
<dbReference type="SUPFAM" id="SSF48452">
    <property type="entry name" value="TPR-like"/>
    <property type="match status" value="1"/>
</dbReference>
<sequence length="336" mass="37936">MVAVEGGMADRVRYLELSDRLREFLGVDAELSTTVSARRRLVIVGRAVNDAESGISRLDPLFSEIRALYVEALFAAKPRSGWLRNIVGTAIQEACETHGPDSSLVDRLRSFRRRAYEAAGKPIDRKVEQAERTAARLRADATWDRRHVSAMYDLAGVYEKAGRYDEMIDAYDGLMRERARLDGGEEYIARQERLVAEHYQLHGEMARAVPLLRELYAGDDRRRRPDVSFDDLIDGTLLHVSLARCCLATGQPGEAEAILRESLPRLRRHDERLPDKQYHQLLHRCTYELGSALWKQGHAREAMGFFEDAHALVAGPKFADQKAAVVYHSAIAYGSL</sequence>
<dbReference type="InterPro" id="IPR019734">
    <property type="entry name" value="TPR_rpt"/>
</dbReference>
<evidence type="ECO:0008006" key="3">
    <source>
        <dbReference type="Google" id="ProtNLM"/>
    </source>
</evidence>
<dbReference type="Gene3D" id="1.25.40.10">
    <property type="entry name" value="Tetratricopeptide repeat domain"/>
    <property type="match status" value="1"/>
</dbReference>
<accession>A0ABP9Q7W4</accession>
<proteinExistence type="predicted"/>
<dbReference type="InterPro" id="IPR011990">
    <property type="entry name" value="TPR-like_helical_dom_sf"/>
</dbReference>
<gene>
    <name evidence="1" type="ORF">GCM10023321_37340</name>
</gene>
<protein>
    <recommendedName>
        <fullName evidence="3">Tetratricopeptide repeat protein</fullName>
    </recommendedName>
</protein>
<name>A0ABP9Q7W4_9PSEU</name>
<evidence type="ECO:0000313" key="1">
    <source>
        <dbReference type="EMBL" id="GAA5158096.1"/>
    </source>
</evidence>
<keyword evidence="2" id="KW-1185">Reference proteome</keyword>
<dbReference type="Proteomes" id="UP001428817">
    <property type="component" value="Unassembled WGS sequence"/>
</dbReference>
<dbReference type="Pfam" id="PF13176">
    <property type="entry name" value="TPR_7"/>
    <property type="match status" value="1"/>
</dbReference>
<reference evidence="2" key="1">
    <citation type="journal article" date="2019" name="Int. J. Syst. Evol. Microbiol.">
        <title>The Global Catalogue of Microorganisms (GCM) 10K type strain sequencing project: providing services to taxonomists for standard genome sequencing and annotation.</title>
        <authorList>
            <consortium name="The Broad Institute Genomics Platform"/>
            <consortium name="The Broad Institute Genome Sequencing Center for Infectious Disease"/>
            <person name="Wu L."/>
            <person name="Ma J."/>
        </authorList>
    </citation>
    <scope>NUCLEOTIDE SEQUENCE [LARGE SCALE GENOMIC DNA]</scope>
    <source>
        <strain evidence="2">JCM 18303</strain>
    </source>
</reference>